<dbReference type="Proteomes" id="UP000551616">
    <property type="component" value="Unassembled WGS sequence"/>
</dbReference>
<organism evidence="2 3">
    <name type="scientific">Bremerella alba</name>
    <dbReference type="NCBI Taxonomy" id="980252"/>
    <lineage>
        <taxon>Bacteria</taxon>
        <taxon>Pseudomonadati</taxon>
        <taxon>Planctomycetota</taxon>
        <taxon>Planctomycetia</taxon>
        <taxon>Pirellulales</taxon>
        <taxon>Pirellulaceae</taxon>
        <taxon>Bremerella</taxon>
    </lineage>
</organism>
<proteinExistence type="predicted"/>
<reference evidence="2 3" key="1">
    <citation type="submission" date="2020-05" db="EMBL/GenBank/DDBJ databases">
        <title>Bremerella alba sp. nov., a novel planctomycete isolated from the surface of the macroalga Fucus spiralis.</title>
        <authorList>
            <person name="Godinho O."/>
            <person name="Botelho R."/>
            <person name="Albuquerque L."/>
            <person name="Wiegand S."/>
            <person name="Da Costa M.S."/>
            <person name="Lobo-Da-Cunha A."/>
            <person name="Jogler C."/>
            <person name="Lage O.M."/>
        </authorList>
    </citation>
    <scope>NUCLEOTIDE SEQUENCE [LARGE SCALE GENOMIC DNA]</scope>
    <source>
        <strain evidence="2 3">FF15</strain>
    </source>
</reference>
<comment type="caution">
    <text evidence="2">The sequence shown here is derived from an EMBL/GenBank/DDBJ whole genome shotgun (WGS) entry which is preliminary data.</text>
</comment>
<dbReference type="AlphaFoldDB" id="A0A7V8V6W8"/>
<sequence>MPENKLNQARKALRQLHFQGPNLVVPPTSRRPSGKKIAVKRIQLQNILLVAAFLVLAAADIAKAQSGLVPLYTERLNPGTIGQFQNIKGRGIPGYSQPIQMVLPEGAKVAAVIHDAFTDDQPAPQTYGCLIGAVYRFRVTQIPFRPGAELYPSVEVIDRTYPPAGMELQFPIPIHITQEELQYALSGKFVTRVIYLENPRTAIPNAYEPGFQPWFEVEPGTDPVVTADSLGRPVAILRLGSRRPTAEDMPGEFTYQSPPIQLFGNPPPAPAGGVEIPMGPGPMPGVPMQALAPKARPRTEFHQREENVRRNTAPWPTHPQYMAQPGYPTQR</sequence>
<accession>A0A7V8V6W8</accession>
<evidence type="ECO:0000313" key="2">
    <source>
        <dbReference type="EMBL" id="MBA2115841.1"/>
    </source>
</evidence>
<protein>
    <submittedName>
        <fullName evidence="2">Uncharacterized protein</fullName>
    </submittedName>
</protein>
<name>A0A7V8V6W8_9BACT</name>
<evidence type="ECO:0000313" key="3">
    <source>
        <dbReference type="Proteomes" id="UP000551616"/>
    </source>
</evidence>
<evidence type="ECO:0000256" key="1">
    <source>
        <dbReference type="SAM" id="MobiDB-lite"/>
    </source>
</evidence>
<keyword evidence="3" id="KW-1185">Reference proteome</keyword>
<gene>
    <name evidence="2" type="ORF">HOV93_30270</name>
</gene>
<feature type="compositionally biased region" description="Basic and acidic residues" evidence="1">
    <location>
        <begin position="297"/>
        <end position="309"/>
    </location>
</feature>
<feature type="region of interest" description="Disordered" evidence="1">
    <location>
        <begin position="287"/>
        <end position="331"/>
    </location>
</feature>
<dbReference type="EMBL" id="JABRWO010000008">
    <property type="protein sequence ID" value="MBA2115841.1"/>
    <property type="molecule type" value="Genomic_DNA"/>
</dbReference>